<dbReference type="InterPro" id="IPR008922">
    <property type="entry name" value="Di-copper_centre_dom_sf"/>
</dbReference>
<dbReference type="SUPFAM" id="SSF48056">
    <property type="entry name" value="Di-copper centre-containing domain"/>
    <property type="match status" value="1"/>
</dbReference>
<proteinExistence type="predicted"/>
<evidence type="ECO:0000313" key="1">
    <source>
        <dbReference type="EMBL" id="KAJ3185563.1"/>
    </source>
</evidence>
<dbReference type="AlphaFoldDB" id="A0AAD5XRJ5"/>
<dbReference type="Gene3D" id="1.10.1280.10">
    <property type="entry name" value="Di-copper center containing domain from catechol oxidase"/>
    <property type="match status" value="1"/>
</dbReference>
<protein>
    <submittedName>
        <fullName evidence="1">Uncharacterized protein</fullName>
    </submittedName>
</protein>
<dbReference type="Proteomes" id="UP001212152">
    <property type="component" value="Unassembled WGS sequence"/>
</dbReference>
<gene>
    <name evidence="1" type="ORF">HDU87_000186</name>
</gene>
<name>A0AAD5XRJ5_9FUNG</name>
<evidence type="ECO:0000313" key="2">
    <source>
        <dbReference type="Proteomes" id="UP001212152"/>
    </source>
</evidence>
<accession>A0AAD5XRJ5</accession>
<comment type="caution">
    <text evidence="1">The sequence shown here is derived from an EMBL/GenBank/DDBJ whole genome shotgun (WGS) entry which is preliminary data.</text>
</comment>
<organism evidence="1 2">
    <name type="scientific">Geranomyces variabilis</name>
    <dbReference type="NCBI Taxonomy" id="109894"/>
    <lineage>
        <taxon>Eukaryota</taxon>
        <taxon>Fungi</taxon>
        <taxon>Fungi incertae sedis</taxon>
        <taxon>Chytridiomycota</taxon>
        <taxon>Chytridiomycota incertae sedis</taxon>
        <taxon>Chytridiomycetes</taxon>
        <taxon>Spizellomycetales</taxon>
        <taxon>Powellomycetaceae</taxon>
        <taxon>Geranomyces</taxon>
    </lineage>
</organism>
<keyword evidence="2" id="KW-1185">Reference proteome</keyword>
<reference evidence="1" key="1">
    <citation type="submission" date="2020-05" db="EMBL/GenBank/DDBJ databases">
        <title>Phylogenomic resolution of chytrid fungi.</title>
        <authorList>
            <person name="Stajich J.E."/>
            <person name="Amses K."/>
            <person name="Simmons R."/>
            <person name="Seto K."/>
            <person name="Myers J."/>
            <person name="Bonds A."/>
            <person name="Quandt C.A."/>
            <person name="Barry K."/>
            <person name="Liu P."/>
            <person name="Grigoriev I."/>
            <person name="Longcore J.E."/>
            <person name="James T.Y."/>
        </authorList>
    </citation>
    <scope>NUCLEOTIDE SEQUENCE</scope>
    <source>
        <strain evidence="1">JEL0379</strain>
    </source>
</reference>
<dbReference type="EMBL" id="JADGJQ010000001">
    <property type="protein sequence ID" value="KAJ3185563.1"/>
    <property type="molecule type" value="Genomic_DNA"/>
</dbReference>
<sequence>MRNPSSGFIDKLWAMWQEKSGTPTAYNAMPDMFSRRFPRPKPAPVSPSDMLSPFNVPVSSVFSTTENCYVYSNMNVPAVARVAPKLMQLATTMVNNADAAAARGEDNIFAANATHNADTDFLKRPVTASAAFIKKWNLNEESIRAHEDDVAKKTRIFNALSTLRGGPVLSSVKA</sequence>